<dbReference type="InterPro" id="IPR006189">
    <property type="entry name" value="CHASE_dom"/>
</dbReference>
<sequence length="459" mass="50722">MRLPLTFTAHPTSPTWRLPIIVFLLTAMVGGWIFFKSESNRREIEMARANQLVSSYATAITRQFDHALSAANALAVMVHQGKGRVAEFSRLSKYMLNMYKGAYALALAPDGVVQQIEPAASNACVNGHDIMAGMDRATLIPTMDQNVVEFYGPIRLLQGPMGAIGKLPVFLKNAEGKAYFWGYTLVTLKFPDAFSDARLEDMESRGYTYRLSGKNPQTDKVELIAASRKPLQGRIFTRQVKVGSDEWTLEVSKKDGWQSGARTLVAAVIVIISSLCMGWFAYVLAAIIRSRRELQSIAQYDALTGLPNRRLLESHLKQAIAGAANGEHQVAVCFLDLDGFKEINDSLGHAAGDYLLQQMSLRLHNCMRASDMLARFGGDEFVVVLNELHSIDECEKILARMIKAAQEAVEIDGKQVVVSASIGVAMYQPGLGRDELMRRADAAMYQAKQLGKNKFVFAD</sequence>
<reference evidence="4 5" key="1">
    <citation type="submission" date="2020-11" db="EMBL/GenBank/DDBJ databases">
        <title>WGS of Herminiimonas contaminans strain Marseille-Q4544 isolated from planarians Schmidtea mediterranea.</title>
        <authorList>
            <person name="Kangale L."/>
        </authorList>
    </citation>
    <scope>NUCLEOTIDE SEQUENCE [LARGE SCALE GENOMIC DNA]</scope>
    <source>
        <strain evidence="4 5">Marseille-Q4544</strain>
    </source>
</reference>
<evidence type="ECO:0000259" key="2">
    <source>
        <dbReference type="PROSITE" id="PS50839"/>
    </source>
</evidence>
<dbReference type="Gene3D" id="3.30.70.270">
    <property type="match status" value="1"/>
</dbReference>
<organism evidence="4 5">
    <name type="scientific">Herminiimonas contaminans</name>
    <dbReference type="NCBI Taxonomy" id="1111140"/>
    <lineage>
        <taxon>Bacteria</taxon>
        <taxon>Pseudomonadati</taxon>
        <taxon>Pseudomonadota</taxon>
        <taxon>Betaproteobacteria</taxon>
        <taxon>Burkholderiales</taxon>
        <taxon>Oxalobacteraceae</taxon>
        <taxon>Herminiimonas</taxon>
    </lineage>
</organism>
<dbReference type="InterPro" id="IPR043128">
    <property type="entry name" value="Rev_trsase/Diguanyl_cyclase"/>
</dbReference>
<keyword evidence="1" id="KW-0472">Membrane</keyword>
<feature type="domain" description="GGDEF" evidence="3">
    <location>
        <begin position="328"/>
        <end position="459"/>
    </location>
</feature>
<dbReference type="SUPFAM" id="SSF55073">
    <property type="entry name" value="Nucleotide cyclase"/>
    <property type="match status" value="1"/>
</dbReference>
<dbReference type="CDD" id="cd01949">
    <property type="entry name" value="GGDEF"/>
    <property type="match status" value="1"/>
</dbReference>
<keyword evidence="5" id="KW-1185">Reference proteome</keyword>
<dbReference type="NCBIfam" id="TIGR00254">
    <property type="entry name" value="GGDEF"/>
    <property type="match status" value="1"/>
</dbReference>
<gene>
    <name evidence="4" type="ORF">IXC47_12190</name>
</gene>
<feature type="transmembrane region" description="Helical" evidence="1">
    <location>
        <begin position="263"/>
        <end position="288"/>
    </location>
</feature>
<evidence type="ECO:0000259" key="3">
    <source>
        <dbReference type="PROSITE" id="PS50887"/>
    </source>
</evidence>
<accession>A0ABS0EUC8</accession>
<feature type="domain" description="CHASE" evidence="2">
    <location>
        <begin position="109"/>
        <end position="202"/>
    </location>
</feature>
<keyword evidence="1" id="KW-1133">Transmembrane helix</keyword>
<protein>
    <submittedName>
        <fullName evidence="4">Diguanylate cyclase</fullName>
    </submittedName>
</protein>
<dbReference type="InterPro" id="IPR000160">
    <property type="entry name" value="GGDEF_dom"/>
</dbReference>
<dbReference type="Pfam" id="PF00990">
    <property type="entry name" value="GGDEF"/>
    <property type="match status" value="1"/>
</dbReference>
<evidence type="ECO:0000256" key="1">
    <source>
        <dbReference type="SAM" id="Phobius"/>
    </source>
</evidence>
<dbReference type="PANTHER" id="PTHR46663:SF2">
    <property type="entry name" value="GGDEF DOMAIN-CONTAINING PROTEIN"/>
    <property type="match status" value="1"/>
</dbReference>
<dbReference type="InterPro" id="IPR052163">
    <property type="entry name" value="DGC-Regulatory_Protein"/>
</dbReference>
<dbReference type="RefSeq" id="WP_195875794.1">
    <property type="nucleotide sequence ID" value="NZ_JADOEL010000009.1"/>
</dbReference>
<dbReference type="PROSITE" id="PS50887">
    <property type="entry name" value="GGDEF"/>
    <property type="match status" value="1"/>
</dbReference>
<evidence type="ECO:0000313" key="4">
    <source>
        <dbReference type="EMBL" id="MBF8178440.1"/>
    </source>
</evidence>
<dbReference type="PANTHER" id="PTHR46663">
    <property type="entry name" value="DIGUANYLATE CYCLASE DGCT-RELATED"/>
    <property type="match status" value="1"/>
</dbReference>
<dbReference type="PROSITE" id="PS50839">
    <property type="entry name" value="CHASE"/>
    <property type="match status" value="1"/>
</dbReference>
<dbReference type="SMART" id="SM01079">
    <property type="entry name" value="CHASE"/>
    <property type="match status" value="1"/>
</dbReference>
<name>A0ABS0EUC8_9BURK</name>
<dbReference type="EMBL" id="JADOEL010000009">
    <property type="protein sequence ID" value="MBF8178440.1"/>
    <property type="molecule type" value="Genomic_DNA"/>
</dbReference>
<dbReference type="Proteomes" id="UP000657372">
    <property type="component" value="Unassembled WGS sequence"/>
</dbReference>
<feature type="transmembrane region" description="Helical" evidence="1">
    <location>
        <begin position="16"/>
        <end position="35"/>
    </location>
</feature>
<dbReference type="SMART" id="SM00267">
    <property type="entry name" value="GGDEF"/>
    <property type="match status" value="1"/>
</dbReference>
<keyword evidence="1" id="KW-0812">Transmembrane</keyword>
<proteinExistence type="predicted"/>
<evidence type="ECO:0000313" key="5">
    <source>
        <dbReference type="Proteomes" id="UP000657372"/>
    </source>
</evidence>
<comment type="caution">
    <text evidence="4">The sequence shown here is derived from an EMBL/GenBank/DDBJ whole genome shotgun (WGS) entry which is preliminary data.</text>
</comment>
<dbReference type="InterPro" id="IPR029787">
    <property type="entry name" value="Nucleotide_cyclase"/>
</dbReference>